<dbReference type="Proteomes" id="UP000280188">
    <property type="component" value="Chromosome"/>
</dbReference>
<accession>A0A2Z6IMJ4</accession>
<evidence type="ECO:0000313" key="1">
    <source>
        <dbReference type="EMBL" id="BBF65365.1"/>
    </source>
</evidence>
<dbReference type="AlphaFoldDB" id="A0A2Z6IMJ4"/>
<dbReference type="RefSeq" id="WP_113527582.1">
    <property type="nucleotide sequence ID" value="NZ_AP018795.1"/>
</dbReference>
<proteinExistence type="predicted"/>
<sequence length="65" mass="7139">MSKIEQNADAILCQRFGGHIDTMAGSIAERAPRKGDGSPDPSDNELPIACCQGRHVVEMTQEWRI</sequence>
<protein>
    <submittedName>
        <fullName evidence="1">Uncharacterized protein</fullName>
    </submittedName>
</protein>
<evidence type="ECO:0000313" key="2">
    <source>
        <dbReference type="Proteomes" id="UP000280188"/>
    </source>
</evidence>
<reference evidence="1 2" key="1">
    <citation type="journal article" date="2018" name="Microbiol. Resour. Announc.">
        <title>Complete Genome Sequence of Acidithiobacillus ferridurans JCM 18981.</title>
        <authorList>
            <person name="Miyauchi T."/>
            <person name="Kouzuma A."/>
            <person name="Abe T."/>
            <person name="Watanabe K."/>
        </authorList>
    </citation>
    <scope>NUCLEOTIDE SEQUENCE [LARGE SCALE GENOMIC DNA]</scope>
    <source>
        <strain evidence="2">ATCC 33020 / DSM 29468 / JCM 18981 / 11Fe</strain>
    </source>
</reference>
<gene>
    <name evidence="1" type="ORF">AFERRID_15830</name>
</gene>
<keyword evidence="2" id="KW-1185">Reference proteome</keyword>
<dbReference type="KEGG" id="afj:AFERRID_15830"/>
<dbReference type="EMBL" id="AP018795">
    <property type="protein sequence ID" value="BBF65365.1"/>
    <property type="molecule type" value="Genomic_DNA"/>
</dbReference>
<organism evidence="1 2">
    <name type="scientific">Acidithiobacillus ferridurans</name>
    <dbReference type="NCBI Taxonomy" id="1232575"/>
    <lineage>
        <taxon>Bacteria</taxon>
        <taxon>Pseudomonadati</taxon>
        <taxon>Pseudomonadota</taxon>
        <taxon>Acidithiobacillia</taxon>
        <taxon>Acidithiobacillales</taxon>
        <taxon>Acidithiobacillaceae</taxon>
        <taxon>Acidithiobacillus</taxon>
    </lineage>
</organism>
<name>A0A2Z6IMJ4_ACIFI</name>